<dbReference type="HOGENOM" id="CLU_009123_17_0_1"/>
<reference evidence="8" key="3">
    <citation type="submission" date="2015-06" db="UniProtKB">
        <authorList>
            <consortium name="EnsemblMetazoa"/>
        </authorList>
    </citation>
    <scope>IDENTIFICATION</scope>
</reference>
<dbReference type="AlphaFoldDB" id="R7VD39"/>
<protein>
    <recommendedName>
        <fullName evidence="6">HAT C-terminal dimerisation domain-containing protein</fullName>
    </recommendedName>
</protein>
<dbReference type="GO" id="GO:0008270">
    <property type="term" value="F:zinc ion binding"/>
    <property type="evidence" value="ECO:0007669"/>
    <property type="project" value="UniProtKB-KW"/>
</dbReference>
<dbReference type="GO" id="GO:0005634">
    <property type="term" value="C:nucleus"/>
    <property type="evidence" value="ECO:0007669"/>
    <property type="project" value="UniProtKB-SubCell"/>
</dbReference>
<accession>R7VD39</accession>
<dbReference type="SUPFAM" id="SSF53098">
    <property type="entry name" value="Ribonuclease H-like"/>
    <property type="match status" value="1"/>
</dbReference>
<evidence type="ECO:0000256" key="4">
    <source>
        <dbReference type="ARBA" id="ARBA00022833"/>
    </source>
</evidence>
<dbReference type="OrthoDB" id="696023at2759"/>
<evidence type="ECO:0000313" key="8">
    <source>
        <dbReference type="EnsemblMetazoa" id="CapteP86153"/>
    </source>
</evidence>
<gene>
    <name evidence="7" type="ORF">CAPTEDRAFT_86153</name>
</gene>
<evidence type="ECO:0000256" key="5">
    <source>
        <dbReference type="ARBA" id="ARBA00023242"/>
    </source>
</evidence>
<dbReference type="EnsemblMetazoa" id="CapteT86153">
    <property type="protein sequence ID" value="CapteP86153"/>
    <property type="gene ID" value="CapteG86153"/>
</dbReference>
<evidence type="ECO:0000313" key="9">
    <source>
        <dbReference type="Proteomes" id="UP000014760"/>
    </source>
</evidence>
<comment type="subcellular location">
    <subcellularLocation>
        <location evidence="1">Nucleus</location>
    </subcellularLocation>
</comment>
<reference evidence="7 9" key="2">
    <citation type="journal article" date="2013" name="Nature">
        <title>Insights into bilaterian evolution from three spiralian genomes.</title>
        <authorList>
            <person name="Simakov O."/>
            <person name="Marletaz F."/>
            <person name="Cho S.J."/>
            <person name="Edsinger-Gonzales E."/>
            <person name="Havlak P."/>
            <person name="Hellsten U."/>
            <person name="Kuo D.H."/>
            <person name="Larsson T."/>
            <person name="Lv J."/>
            <person name="Arendt D."/>
            <person name="Savage R."/>
            <person name="Osoegawa K."/>
            <person name="de Jong P."/>
            <person name="Grimwood J."/>
            <person name="Chapman J.A."/>
            <person name="Shapiro H."/>
            <person name="Aerts A."/>
            <person name="Otillar R.P."/>
            <person name="Terry A.Y."/>
            <person name="Boore J.L."/>
            <person name="Grigoriev I.V."/>
            <person name="Lindberg D.R."/>
            <person name="Seaver E.C."/>
            <person name="Weisblat D.A."/>
            <person name="Putnam N.H."/>
            <person name="Rokhsar D.S."/>
        </authorList>
    </citation>
    <scope>NUCLEOTIDE SEQUENCE</scope>
    <source>
        <strain evidence="7 9">I ESC-2004</strain>
    </source>
</reference>
<dbReference type="Proteomes" id="UP000014760">
    <property type="component" value="Unassembled WGS sequence"/>
</dbReference>
<keyword evidence="4" id="KW-0862">Zinc</keyword>
<dbReference type="GO" id="GO:0046983">
    <property type="term" value="F:protein dimerization activity"/>
    <property type="evidence" value="ECO:0007669"/>
    <property type="project" value="InterPro"/>
</dbReference>
<evidence type="ECO:0000259" key="6">
    <source>
        <dbReference type="Pfam" id="PF05699"/>
    </source>
</evidence>
<keyword evidence="5" id="KW-0539">Nucleus</keyword>
<dbReference type="PANTHER" id="PTHR46481:SF10">
    <property type="entry name" value="ZINC FINGER BED DOMAIN-CONTAINING PROTEIN 39"/>
    <property type="match status" value="1"/>
</dbReference>
<feature type="domain" description="HAT C-terminal dimerisation" evidence="6">
    <location>
        <begin position="7"/>
        <end position="76"/>
    </location>
</feature>
<proteinExistence type="predicted"/>
<sequence length="77" mass="8648">YGKKGTIPQSTDPLKWWPVNRHQFPVLSKAARKYLSAPPTSVDSERVFSVSGKVADEKRSSVLPENFEALVFLKCNL</sequence>
<dbReference type="InterPro" id="IPR012337">
    <property type="entry name" value="RNaseH-like_sf"/>
</dbReference>
<dbReference type="Pfam" id="PF05699">
    <property type="entry name" value="Dimer_Tnp_hAT"/>
    <property type="match status" value="1"/>
</dbReference>
<evidence type="ECO:0000256" key="1">
    <source>
        <dbReference type="ARBA" id="ARBA00004123"/>
    </source>
</evidence>
<dbReference type="InterPro" id="IPR008906">
    <property type="entry name" value="HATC_C_dom"/>
</dbReference>
<keyword evidence="3" id="KW-0863">Zinc-finger</keyword>
<evidence type="ECO:0000256" key="2">
    <source>
        <dbReference type="ARBA" id="ARBA00022723"/>
    </source>
</evidence>
<keyword evidence="9" id="KW-1185">Reference proteome</keyword>
<organism evidence="7">
    <name type="scientific">Capitella teleta</name>
    <name type="common">Polychaete worm</name>
    <dbReference type="NCBI Taxonomy" id="283909"/>
    <lineage>
        <taxon>Eukaryota</taxon>
        <taxon>Metazoa</taxon>
        <taxon>Spiralia</taxon>
        <taxon>Lophotrochozoa</taxon>
        <taxon>Annelida</taxon>
        <taxon>Polychaeta</taxon>
        <taxon>Sedentaria</taxon>
        <taxon>Scolecida</taxon>
        <taxon>Capitellidae</taxon>
        <taxon>Capitella</taxon>
    </lineage>
</organism>
<evidence type="ECO:0000256" key="3">
    <source>
        <dbReference type="ARBA" id="ARBA00022771"/>
    </source>
</evidence>
<name>R7VD39_CAPTE</name>
<dbReference type="OMA" id="NIEYRNW"/>
<dbReference type="PANTHER" id="PTHR46481">
    <property type="entry name" value="ZINC FINGER BED DOMAIN-CONTAINING PROTEIN 4"/>
    <property type="match status" value="1"/>
</dbReference>
<feature type="non-terminal residue" evidence="7">
    <location>
        <position position="77"/>
    </location>
</feature>
<feature type="non-terminal residue" evidence="7">
    <location>
        <position position="1"/>
    </location>
</feature>
<dbReference type="InterPro" id="IPR052035">
    <property type="entry name" value="ZnF_BED_domain_contain"/>
</dbReference>
<dbReference type="EMBL" id="AMQN01004912">
    <property type="status" value="NOT_ANNOTATED_CDS"/>
    <property type="molecule type" value="Genomic_DNA"/>
</dbReference>
<keyword evidence="2" id="KW-0479">Metal-binding</keyword>
<reference evidence="9" key="1">
    <citation type="submission" date="2012-12" db="EMBL/GenBank/DDBJ databases">
        <authorList>
            <person name="Hellsten U."/>
            <person name="Grimwood J."/>
            <person name="Chapman J.A."/>
            <person name="Shapiro H."/>
            <person name="Aerts A."/>
            <person name="Otillar R.P."/>
            <person name="Terry A.Y."/>
            <person name="Boore J.L."/>
            <person name="Simakov O."/>
            <person name="Marletaz F."/>
            <person name="Cho S.-J."/>
            <person name="Edsinger-Gonzales E."/>
            <person name="Havlak P."/>
            <person name="Kuo D.-H."/>
            <person name="Larsson T."/>
            <person name="Lv J."/>
            <person name="Arendt D."/>
            <person name="Savage R."/>
            <person name="Osoegawa K."/>
            <person name="de Jong P."/>
            <person name="Lindberg D.R."/>
            <person name="Seaver E.C."/>
            <person name="Weisblat D.A."/>
            <person name="Putnam N.H."/>
            <person name="Grigoriev I.V."/>
            <person name="Rokhsar D.S."/>
        </authorList>
    </citation>
    <scope>NUCLEOTIDE SEQUENCE</scope>
    <source>
        <strain evidence="9">I ESC-2004</strain>
    </source>
</reference>
<evidence type="ECO:0000313" key="7">
    <source>
        <dbReference type="EMBL" id="ELU14196.1"/>
    </source>
</evidence>
<dbReference type="EMBL" id="KB294684">
    <property type="protein sequence ID" value="ELU14196.1"/>
    <property type="molecule type" value="Genomic_DNA"/>
</dbReference>